<feature type="compositionally biased region" description="Basic and acidic residues" evidence="1">
    <location>
        <begin position="75"/>
        <end position="86"/>
    </location>
</feature>
<evidence type="ECO:0000313" key="4">
    <source>
        <dbReference type="Proteomes" id="UP000274756"/>
    </source>
</evidence>
<dbReference type="EMBL" id="UYYG01000001">
    <property type="protein sequence ID" value="VDN50065.1"/>
    <property type="molecule type" value="Genomic_DNA"/>
</dbReference>
<dbReference type="Proteomes" id="UP000274756">
    <property type="component" value="Unassembled WGS sequence"/>
</dbReference>
<evidence type="ECO:0000313" key="3">
    <source>
        <dbReference type="Proteomes" id="UP000038040"/>
    </source>
</evidence>
<protein>
    <submittedName>
        <fullName evidence="5">IMD domain-containing protein</fullName>
    </submittedName>
</protein>
<evidence type="ECO:0000313" key="5">
    <source>
        <dbReference type="WBParaSite" id="DME_0000280901-mRNA-1"/>
    </source>
</evidence>
<organism evidence="3 5">
    <name type="scientific">Dracunculus medinensis</name>
    <name type="common">Guinea worm</name>
    <dbReference type="NCBI Taxonomy" id="318479"/>
    <lineage>
        <taxon>Eukaryota</taxon>
        <taxon>Metazoa</taxon>
        <taxon>Ecdysozoa</taxon>
        <taxon>Nematoda</taxon>
        <taxon>Chromadorea</taxon>
        <taxon>Rhabditida</taxon>
        <taxon>Spirurina</taxon>
        <taxon>Dracunculoidea</taxon>
        <taxon>Dracunculidae</taxon>
        <taxon>Dracunculus</taxon>
    </lineage>
</organism>
<sequence length="95" mass="10851">MQAGTTYTERHNQVASTGTSALEYQKEGIYQGLKEELEMWKVKAKAIPEIIGALGTPIPKLENIFKRFQKTTSKIHPDEEKEHSRYYAESLRPLA</sequence>
<evidence type="ECO:0000313" key="2">
    <source>
        <dbReference type="EMBL" id="VDN50065.1"/>
    </source>
</evidence>
<accession>A0A0N4U762</accession>
<dbReference type="WBParaSite" id="DME_0000280901-mRNA-1">
    <property type="protein sequence ID" value="DME_0000280901-mRNA-1"/>
    <property type="gene ID" value="DME_0000280901"/>
</dbReference>
<feature type="region of interest" description="Disordered" evidence="1">
    <location>
        <begin position="74"/>
        <end position="95"/>
    </location>
</feature>
<dbReference type="Proteomes" id="UP000038040">
    <property type="component" value="Unplaced"/>
</dbReference>
<reference evidence="5" key="1">
    <citation type="submission" date="2017-02" db="UniProtKB">
        <authorList>
            <consortium name="WormBaseParasite"/>
        </authorList>
    </citation>
    <scope>IDENTIFICATION</scope>
</reference>
<reference evidence="2 4" key="2">
    <citation type="submission" date="2018-11" db="EMBL/GenBank/DDBJ databases">
        <authorList>
            <consortium name="Pathogen Informatics"/>
        </authorList>
    </citation>
    <scope>NUCLEOTIDE SEQUENCE [LARGE SCALE GENOMIC DNA]</scope>
</reference>
<gene>
    <name evidence="2" type="ORF">DME_LOCUS38</name>
</gene>
<name>A0A0N4U762_DRAME</name>
<keyword evidence="4" id="KW-1185">Reference proteome</keyword>
<proteinExistence type="predicted"/>
<dbReference type="AlphaFoldDB" id="A0A0N4U762"/>
<evidence type="ECO:0000256" key="1">
    <source>
        <dbReference type="SAM" id="MobiDB-lite"/>
    </source>
</evidence>